<evidence type="ECO:0000313" key="2">
    <source>
        <dbReference type="Proteomes" id="UP000018543"/>
    </source>
</evidence>
<reference evidence="1 2" key="1">
    <citation type="journal article" date="2013" name="PLoS ONE">
        <title>Helicobacter pylori genomic microevolution during naturally occurring transmission between adults.</title>
        <authorList>
            <person name="Linz B."/>
            <person name="Windsor H.M."/>
            <person name="Gajewski J.P."/>
            <person name="Hake C.M."/>
            <person name="Drautz D.I."/>
            <person name="Schuster S.C."/>
            <person name="Marshall B.J."/>
        </authorList>
    </citation>
    <scope>NUCLEOTIDE SEQUENCE [LARGE SCALE GENOMIC DNA]</scope>
    <source>
        <strain evidence="1 2">BM012S</strain>
    </source>
</reference>
<gene>
    <name evidence="1" type="ORF">U064_0232</name>
</gene>
<dbReference type="EMBL" id="CP006889">
    <property type="protein sequence ID" value="AHA89168.1"/>
    <property type="molecule type" value="Genomic_DNA"/>
</dbReference>
<dbReference type="AlphaFoldDB" id="V5NLZ1"/>
<sequence>MNTNLKKALFLTTLGYLQANESFLAIMPDENKQEDISQEQKLEHKMEQKIAPQNTFKKQQSAPLPILTP</sequence>
<dbReference type="HOGENOM" id="CLU_2770253_0_0_7"/>
<name>V5NLZ1_HELPX</name>
<dbReference type="Proteomes" id="UP000018543">
    <property type="component" value="Chromosome"/>
</dbReference>
<accession>V5NLZ1</accession>
<organism evidence="1 2">
    <name type="scientific">Helicobacter pylori BM012S</name>
    <dbReference type="NCBI Taxonomy" id="1407463"/>
    <lineage>
        <taxon>Bacteria</taxon>
        <taxon>Pseudomonadati</taxon>
        <taxon>Campylobacterota</taxon>
        <taxon>Epsilonproteobacteria</taxon>
        <taxon>Campylobacterales</taxon>
        <taxon>Helicobacteraceae</taxon>
        <taxon>Helicobacter</taxon>
    </lineage>
</organism>
<protein>
    <submittedName>
        <fullName evidence="1">Uncharacterized protein</fullName>
    </submittedName>
</protein>
<dbReference type="PATRIC" id="fig|1407463.3.peg.231"/>
<dbReference type="KEGG" id="hez:U064_0232"/>
<evidence type="ECO:0000313" key="1">
    <source>
        <dbReference type="EMBL" id="AHA89168.1"/>
    </source>
</evidence>
<proteinExistence type="predicted"/>